<comment type="caution">
    <text evidence="1">The sequence shown here is derived from an EMBL/GenBank/DDBJ whole genome shotgun (WGS) entry which is preliminary data.</text>
</comment>
<accession>A0A814SSU9</accession>
<keyword evidence="2" id="KW-1185">Reference proteome</keyword>
<dbReference type="EMBL" id="CAJNOC010012182">
    <property type="protein sequence ID" value="CAF1152416.1"/>
    <property type="molecule type" value="Genomic_DNA"/>
</dbReference>
<sequence>MPASLINSMTRTQIISLSNDQLTSILNNPNAGSYSSTITQLLANAVTGVTSPLVTSASTSSAAPTTTTLAADNPLLKNISSDVFRLVSNVMPDLLKFPETVVVLDQNRDKLFFMFDKIDWSFDCDLGGIYMRLLEDEFVRNRNVSIVTQERLKKGAKCKKDCNFDRLLNANYTSEKANFTRAILPSMNPTVAPLCRETIGKLIAPPPGAPITANSVIQIAEGAPLGSVFRPDQLTNVPAGDALKIIQAFEGKMDPISSQTLAAKLDENTPFKDVISV</sequence>
<evidence type="ECO:0000313" key="2">
    <source>
        <dbReference type="Proteomes" id="UP000663879"/>
    </source>
</evidence>
<organism evidence="1 2">
    <name type="scientific">Brachionus calyciflorus</name>
    <dbReference type="NCBI Taxonomy" id="104777"/>
    <lineage>
        <taxon>Eukaryota</taxon>
        <taxon>Metazoa</taxon>
        <taxon>Spiralia</taxon>
        <taxon>Gnathifera</taxon>
        <taxon>Rotifera</taxon>
        <taxon>Eurotatoria</taxon>
        <taxon>Monogononta</taxon>
        <taxon>Pseudotrocha</taxon>
        <taxon>Ploima</taxon>
        <taxon>Brachionidae</taxon>
        <taxon>Brachionus</taxon>
    </lineage>
</organism>
<dbReference type="OrthoDB" id="10205295at2759"/>
<proteinExistence type="predicted"/>
<dbReference type="AlphaFoldDB" id="A0A814SSU9"/>
<feature type="non-terminal residue" evidence="1">
    <location>
        <position position="277"/>
    </location>
</feature>
<gene>
    <name evidence="1" type="ORF">OXX778_LOCUS23334</name>
</gene>
<reference evidence="1" key="1">
    <citation type="submission" date="2021-02" db="EMBL/GenBank/DDBJ databases">
        <authorList>
            <person name="Nowell W R."/>
        </authorList>
    </citation>
    <scope>NUCLEOTIDE SEQUENCE</scope>
    <source>
        <strain evidence="1">Ploen Becks lab</strain>
    </source>
</reference>
<dbReference type="Proteomes" id="UP000663879">
    <property type="component" value="Unassembled WGS sequence"/>
</dbReference>
<protein>
    <submittedName>
        <fullName evidence="1">Uncharacterized protein</fullName>
    </submittedName>
</protein>
<name>A0A814SSU9_9BILA</name>
<evidence type="ECO:0000313" key="1">
    <source>
        <dbReference type="EMBL" id="CAF1152416.1"/>
    </source>
</evidence>